<organism evidence="10 11">
    <name type="scientific">Lactarius akahatsu</name>
    <dbReference type="NCBI Taxonomy" id="416441"/>
    <lineage>
        <taxon>Eukaryota</taxon>
        <taxon>Fungi</taxon>
        <taxon>Dikarya</taxon>
        <taxon>Basidiomycota</taxon>
        <taxon>Agaricomycotina</taxon>
        <taxon>Agaricomycetes</taxon>
        <taxon>Russulales</taxon>
        <taxon>Russulaceae</taxon>
        <taxon>Lactarius</taxon>
    </lineage>
</organism>
<dbReference type="Proteomes" id="UP001201163">
    <property type="component" value="Unassembled WGS sequence"/>
</dbReference>
<proteinExistence type="inferred from homology"/>
<dbReference type="GO" id="GO:0003712">
    <property type="term" value="F:transcription coregulator activity"/>
    <property type="evidence" value="ECO:0007669"/>
    <property type="project" value="InterPro"/>
</dbReference>
<dbReference type="Pfam" id="PF08689">
    <property type="entry name" value="Med5"/>
    <property type="match status" value="1"/>
</dbReference>
<evidence type="ECO:0000256" key="3">
    <source>
        <dbReference type="ARBA" id="ARBA00020628"/>
    </source>
</evidence>
<evidence type="ECO:0000256" key="1">
    <source>
        <dbReference type="ARBA" id="ARBA00004123"/>
    </source>
</evidence>
<evidence type="ECO:0000313" key="11">
    <source>
        <dbReference type="Proteomes" id="UP001201163"/>
    </source>
</evidence>
<dbReference type="GO" id="GO:0016592">
    <property type="term" value="C:mediator complex"/>
    <property type="evidence" value="ECO:0007669"/>
    <property type="project" value="InterPro"/>
</dbReference>
<dbReference type="GO" id="GO:0006357">
    <property type="term" value="P:regulation of transcription by RNA polymerase II"/>
    <property type="evidence" value="ECO:0007669"/>
    <property type="project" value="InterPro"/>
</dbReference>
<evidence type="ECO:0000256" key="6">
    <source>
        <dbReference type="ARBA" id="ARBA00023163"/>
    </source>
</evidence>
<dbReference type="InterPro" id="IPR014801">
    <property type="entry name" value="Mediator_Med5_fun"/>
</dbReference>
<accession>A0AAD4LDS5</accession>
<comment type="subunit">
    <text evidence="9">Component of the Mediator complex.</text>
</comment>
<keyword evidence="11" id="KW-1185">Reference proteome</keyword>
<dbReference type="PANTHER" id="PTHR35784">
    <property type="entry name" value="MEDIATOR OF RNA POLYMERASE II TRANSCRIPTION SUBUNIT 5"/>
    <property type="match status" value="1"/>
</dbReference>
<evidence type="ECO:0000256" key="2">
    <source>
        <dbReference type="ARBA" id="ARBA00008782"/>
    </source>
</evidence>
<comment type="function">
    <text evidence="9">Component of the Mediator complex, a coactivator involved in the regulated transcription of nearly all RNA polymerase II-dependent genes. Mediator functions as a bridge to convey information from gene-specific regulatory proteins to the basal RNA polymerase II transcription machinery. Mediator is recruited to promoters by direct interactions with regulatory proteins and serves as a scaffold for the assembly of a functional preinitiation complex with RNA polymerase II and the general transcription factors.</text>
</comment>
<dbReference type="EMBL" id="JAKELL010000040">
    <property type="protein sequence ID" value="KAH8988871.1"/>
    <property type="molecule type" value="Genomic_DNA"/>
</dbReference>
<protein>
    <recommendedName>
        <fullName evidence="3 9">Mediator of RNA polymerase II transcription subunit 5</fullName>
    </recommendedName>
    <alternativeName>
        <fullName evidence="8 9">Mediator complex subunit 5</fullName>
    </alternativeName>
</protein>
<keyword evidence="6 9" id="KW-0804">Transcription</keyword>
<name>A0AAD4LDS5_9AGAM</name>
<dbReference type="AlphaFoldDB" id="A0AAD4LDS5"/>
<keyword evidence="5 9" id="KW-0010">Activator</keyword>
<keyword evidence="7 9" id="KW-0539">Nucleus</keyword>
<reference evidence="10" key="1">
    <citation type="submission" date="2022-01" db="EMBL/GenBank/DDBJ databases">
        <title>Comparative genomics reveals a dynamic genome evolution in the ectomycorrhizal milk-cap (Lactarius) mushrooms.</title>
        <authorList>
            <consortium name="DOE Joint Genome Institute"/>
            <person name="Lebreton A."/>
            <person name="Tang N."/>
            <person name="Kuo A."/>
            <person name="LaButti K."/>
            <person name="Drula E."/>
            <person name="Barry K."/>
            <person name="Clum A."/>
            <person name="Lipzen A."/>
            <person name="Mousain D."/>
            <person name="Ng V."/>
            <person name="Wang R."/>
            <person name="Wang X."/>
            <person name="Dai Y."/>
            <person name="Henrissat B."/>
            <person name="Grigoriev I.V."/>
            <person name="Guerin-Laguette A."/>
            <person name="Yu F."/>
            <person name="Martin F.M."/>
        </authorList>
    </citation>
    <scope>NUCLEOTIDE SEQUENCE</scope>
    <source>
        <strain evidence="10">QP</strain>
    </source>
</reference>
<evidence type="ECO:0000313" key="10">
    <source>
        <dbReference type="EMBL" id="KAH8988871.1"/>
    </source>
</evidence>
<evidence type="ECO:0000256" key="4">
    <source>
        <dbReference type="ARBA" id="ARBA00023015"/>
    </source>
</evidence>
<evidence type="ECO:0000256" key="5">
    <source>
        <dbReference type="ARBA" id="ARBA00023159"/>
    </source>
</evidence>
<comment type="caution">
    <text evidence="10">The sequence shown here is derived from an EMBL/GenBank/DDBJ whole genome shotgun (WGS) entry which is preliminary data.</text>
</comment>
<evidence type="ECO:0000256" key="8">
    <source>
        <dbReference type="ARBA" id="ARBA00031256"/>
    </source>
</evidence>
<sequence length="952" mass="103431">MSLTDLTRNAFQSGLPPAKASWVSLCQTFLWRGKTPHALALTGSEAEISSSVLMLFEYYPGDAVLQAYLKEAIQNRLVSLPTFTSTFLLAARSRALREPGTLNLLCKTIQEAHLWLDPSAAPATLFPEDPDLALGTVRDALELLRATYDHMLPAHHFQRVVGPVGNLVLSLINPTPNFVSASGALALECIQSIKDILLHTFALDQNLRQPLENLALSLSLFLGENPGLTSRGSAYRTRSSLGQIDILGPGLENDITTCSLLFFQLIVDRAKSYGSGHETHATALLVAAFRTTACPLQRFLTQLFQSAVACLSTDLSHMTSKRPLSLWNAFIAGRLPRLLVSFERALGMDGIPATEFRAALHEAWGTLCFEDPLSSSLAHYENMWSLVGATPSLESADKTVSFSSAFTYQLFSSGLLDQTFVVRIDPGLTSESPSRLQAEAREAGADFGHYLNQRFSPDLTAIDAQVLLQRIYSDPVSHATFAEIVRKRFDTASSSFDVDTLGHISRVLAANETALDLVSLHVELSALVSGALAVVEEYDFEVVGDPQSAVGNLGDIVLFVQLATARFKISDTLKHKNRPLDMSYLRKTDAILNSPVPTADETRALKTWFKALFDKNSEGIEDGVLRSTRPKTLLAVAATVFLTAVRVAAERKLDQDVLGNGISYFLGPLLAWTLPGIVLALVREIRLTKFQSPQHLNVLRTLVLSPQLPRPVLSLCGLSVVRLLSEGRGVSHPFDLTALRIEVTKAMGITVAGLASPSHCTTRTDPPSLHCTDQPRRAIQNTLALIQSGKAPSLNVAACLVETSATDFLQTLWLELNLSIKAGMTIDAVKPLAVFILATPRGTLSPPLLPVFLHNVVPSLIDKSDNPMTGDLELLIAIVSSSLMAALQLERTLYTTSGQQIYPLGSSSSSMARRLAVDLRYRKGSPKGGLVAQRLTSSQTFVTSFPVFKTEI</sequence>
<gene>
    <name evidence="9" type="primary">MED5</name>
    <name evidence="10" type="ORF">EDB92DRAFT_2089586</name>
</gene>
<evidence type="ECO:0000256" key="7">
    <source>
        <dbReference type="ARBA" id="ARBA00023242"/>
    </source>
</evidence>
<dbReference type="PANTHER" id="PTHR35784:SF1">
    <property type="entry name" value="MEDIATOR OF RNA POLYMERASE II TRANSCRIPTION SUBUNIT 5"/>
    <property type="match status" value="1"/>
</dbReference>
<evidence type="ECO:0000256" key="9">
    <source>
        <dbReference type="RuleBase" id="RU364142"/>
    </source>
</evidence>
<comment type="similarity">
    <text evidence="2 9">Belongs to the Mediator complex subunit 5 family.</text>
</comment>
<keyword evidence="4 9" id="KW-0805">Transcription regulation</keyword>
<comment type="subcellular location">
    <subcellularLocation>
        <location evidence="1 9">Nucleus</location>
    </subcellularLocation>
</comment>